<dbReference type="SUPFAM" id="SSF46785">
    <property type="entry name" value="Winged helix' DNA-binding domain"/>
    <property type="match status" value="2"/>
</dbReference>
<dbReference type="Gene3D" id="1.10.10.10">
    <property type="entry name" value="Winged helix-like DNA-binding domain superfamily/Winged helix DNA-binding domain"/>
    <property type="match status" value="2"/>
</dbReference>
<dbReference type="RefSeq" id="WP_160623799.1">
    <property type="nucleotide sequence ID" value="NZ_CP028272.1"/>
</dbReference>
<dbReference type="GO" id="GO:0006270">
    <property type="term" value="P:DNA replication initiation"/>
    <property type="evidence" value="ECO:0007669"/>
    <property type="project" value="InterPro"/>
</dbReference>
<dbReference type="GO" id="GO:0003887">
    <property type="term" value="F:DNA-directed DNA polymerase activity"/>
    <property type="evidence" value="ECO:0007669"/>
    <property type="project" value="InterPro"/>
</dbReference>
<sequence length="284" mass="32554">MGKTSTSWAVYPPVDKPDFPLIFTVSLPLWANIFLPTGTGTEMKGIPSTVLRTYKKKANIKQSNELTEAAYYLPLQAKRVLWLCLLQAYFRDNVEDMDDDVLPLFNVSVSDYVKYFNVATAVASRDVRAGVKALGQSVVVFYPREGEFEQIERPWLSEAGLKKGRGVWQIEFNYKVMPFLVGLSSQFTTYSLYDCGQLNSVRVIRLYESLCQFRSTGTWITSHDWLCERFVLPASQRHNKAEMKRTFLEPAIKKINEKTPLKVSYRIEEDGRILFSVMDKPLGK</sequence>
<evidence type="ECO:0000313" key="3">
    <source>
        <dbReference type="EMBL" id="QHM74056.1"/>
    </source>
</evidence>
<keyword evidence="4" id="KW-1185">Reference proteome</keyword>
<proteinExistence type="inferred from homology"/>
<dbReference type="AlphaFoldDB" id="A0A6P1Q511"/>
<accession>A0A6P1Q511</accession>
<evidence type="ECO:0000313" key="4">
    <source>
        <dbReference type="Proteomes" id="UP000464053"/>
    </source>
</evidence>
<comment type="similarity">
    <text evidence="1">Belongs to the initiator RepB protein family.</text>
</comment>
<dbReference type="InterPro" id="IPR036390">
    <property type="entry name" value="WH_DNA-bd_sf"/>
</dbReference>
<feature type="domain" description="Initiator Rep protein WH1" evidence="2">
    <location>
        <begin position="60"/>
        <end position="211"/>
    </location>
</feature>
<gene>
    <name evidence="3" type="primary">repE</name>
    <name evidence="3" type="ORF">C7M51_04417</name>
</gene>
<dbReference type="Pfam" id="PF21205">
    <property type="entry name" value="Rep3_C"/>
    <property type="match status" value="1"/>
</dbReference>
<dbReference type="EMBL" id="CP028272">
    <property type="protein sequence ID" value="QHM74056.1"/>
    <property type="molecule type" value="Genomic_DNA"/>
</dbReference>
<dbReference type="InterPro" id="IPR000525">
    <property type="entry name" value="Initiator_Rep_WH1"/>
</dbReference>
<evidence type="ECO:0000256" key="1">
    <source>
        <dbReference type="ARBA" id="ARBA00038283"/>
    </source>
</evidence>
<dbReference type="Pfam" id="PF01051">
    <property type="entry name" value="Rep3_N"/>
    <property type="match status" value="1"/>
</dbReference>
<name>A0A6P1Q511_9GAMM</name>
<protein>
    <submittedName>
        <fullName evidence="3">Replication initiation protein</fullName>
    </submittedName>
</protein>
<keyword evidence="3" id="KW-0614">Plasmid</keyword>
<reference evidence="3 4" key="1">
    <citation type="submission" date="2018-03" db="EMBL/GenBank/DDBJ databases">
        <title>Pantoea intestinalis SRCM103226 isolated form the mealworm.</title>
        <authorList>
            <person name="Jeong D.-Y."/>
            <person name="Kim J.W."/>
        </authorList>
    </citation>
    <scope>NUCLEOTIDE SEQUENCE [LARGE SCALE GENOMIC DNA]</scope>
    <source>
        <strain evidence="3 4">SRCM103226</strain>
        <plasmid evidence="3 4">unnamed1</plasmid>
    </source>
</reference>
<dbReference type="KEGG" id="mint:C7M51_04417"/>
<dbReference type="Proteomes" id="UP000464053">
    <property type="component" value="Plasmid unnamed1"/>
</dbReference>
<geneLocation type="plasmid" evidence="3 4">
    <name>unnamed1</name>
</geneLocation>
<dbReference type="OrthoDB" id="9122127at2"/>
<organism evidence="3 4">
    <name type="scientific">Mixta intestinalis</name>
    <dbReference type="NCBI Taxonomy" id="1615494"/>
    <lineage>
        <taxon>Bacteria</taxon>
        <taxon>Pseudomonadati</taxon>
        <taxon>Pseudomonadota</taxon>
        <taxon>Gammaproteobacteria</taxon>
        <taxon>Enterobacterales</taxon>
        <taxon>Erwiniaceae</taxon>
        <taxon>Mixta</taxon>
    </lineage>
</organism>
<dbReference type="InterPro" id="IPR036388">
    <property type="entry name" value="WH-like_DNA-bd_sf"/>
</dbReference>
<evidence type="ECO:0000259" key="2">
    <source>
        <dbReference type="Pfam" id="PF01051"/>
    </source>
</evidence>